<organism evidence="1 2">
    <name type="scientific">Paeniglutamicibacter cryotolerans</name>
    <dbReference type="NCBI Taxonomy" id="670079"/>
    <lineage>
        <taxon>Bacteria</taxon>
        <taxon>Bacillati</taxon>
        <taxon>Actinomycetota</taxon>
        <taxon>Actinomycetes</taxon>
        <taxon>Micrococcales</taxon>
        <taxon>Micrococcaceae</taxon>
        <taxon>Paeniglutamicibacter</taxon>
    </lineage>
</organism>
<dbReference type="RefSeq" id="WP_221184449.1">
    <property type="nucleotide sequence ID" value="NZ_JACHVS010000001.1"/>
</dbReference>
<comment type="caution">
    <text evidence="1">The sequence shown here is derived from an EMBL/GenBank/DDBJ whole genome shotgun (WGS) entry which is preliminary data.</text>
</comment>
<gene>
    <name evidence="1" type="ORF">E9229_002500</name>
</gene>
<evidence type="ECO:0000313" key="1">
    <source>
        <dbReference type="EMBL" id="MBB2996309.1"/>
    </source>
</evidence>
<name>A0A839QJD9_9MICC</name>
<reference evidence="1 2" key="1">
    <citation type="submission" date="2020-08" db="EMBL/GenBank/DDBJ databases">
        <title>Sequencing the genomes of 1000 actinobacteria strains.</title>
        <authorList>
            <person name="Klenk H.-P."/>
        </authorList>
    </citation>
    <scope>NUCLEOTIDE SEQUENCE [LARGE SCALE GENOMIC DNA]</scope>
    <source>
        <strain evidence="1 2">DSM 22826</strain>
    </source>
</reference>
<evidence type="ECO:0000313" key="2">
    <source>
        <dbReference type="Proteomes" id="UP000523000"/>
    </source>
</evidence>
<keyword evidence="2" id="KW-1185">Reference proteome</keyword>
<dbReference type="EMBL" id="JACHVS010000001">
    <property type="protein sequence ID" value="MBB2996309.1"/>
    <property type="molecule type" value="Genomic_DNA"/>
</dbReference>
<sequence length="103" mass="11007">MPENLELLESSLRNLTEQMPLALCAPEAADEIRNGWKKCVPVSSWPLTEPETILVNTVRRMDQSGPDGSAQGFELGYRSGGSNHAMTSVLGVRSAAADCSSGD</sequence>
<accession>A0A839QJD9</accession>
<protein>
    <submittedName>
        <fullName evidence="1">Uncharacterized protein</fullName>
    </submittedName>
</protein>
<dbReference type="AlphaFoldDB" id="A0A839QJD9"/>
<proteinExistence type="predicted"/>
<dbReference type="Proteomes" id="UP000523000">
    <property type="component" value="Unassembled WGS sequence"/>
</dbReference>